<keyword evidence="3" id="KW-0969">Cilium</keyword>
<organism evidence="3">
    <name type="scientific">Thiomonas intermedia (strain K12)</name>
    <name type="common">Thiobacillus intermedius</name>
    <dbReference type="NCBI Taxonomy" id="75379"/>
    <lineage>
        <taxon>Bacteria</taxon>
        <taxon>Pseudomonadati</taxon>
        <taxon>Pseudomonadota</taxon>
        <taxon>Betaproteobacteria</taxon>
        <taxon>Burkholderiales</taxon>
        <taxon>Thiomonas</taxon>
    </lineage>
</organism>
<dbReference type="PANTHER" id="PTHR37533">
    <property type="entry name" value="FLAGELLAR HOOK-LENGTH CONTROL PROTEIN"/>
    <property type="match status" value="1"/>
</dbReference>
<dbReference type="Gene3D" id="3.30.750.140">
    <property type="match status" value="1"/>
</dbReference>
<sequence length="443" mass="44102">MPLIVPVVSTPAAPPAESSAAGAATSQNETGPSFSDALSRAGKAAPSSSASSDSAKAQKPSEASSSDEKATAQARSKADSPQMQSSAPSQDSAAANASASALALQTSGALEAAMAAAQSGKTLPQDDRKTAPKDTNPAAVAGPVLAAMLQAPVATSVATSVAAPIATPTAEAQDAKTLPTSALLAGPQNDPLTDRQANFGRAGAPAGVTTGGTTKGAESLPAWMQNLAGNAADAAQPSRFAALHQSLTTASDLSALQTASSHADSTPSVVSPNQIGQALTLGMPQANPQANQVSQTVWAATVPAHMGSPDWGQAMNQQVLLAAQGQQQFATLHLNPPQLGPLEVHLQMHDGQIQAQFVSAHAVVRQAVEAALPQLRDVFAGAGLSLGQTSVGAQGGQGDRQQARSQRGASGSNAIADIAAGGAPGASAAQVLRWQQGLVNTYV</sequence>
<dbReference type="CDD" id="cd17470">
    <property type="entry name" value="T3SS_Flik_C"/>
    <property type="match status" value="1"/>
</dbReference>
<feature type="domain" description="Flagellar hook-length control protein-like C-terminal" evidence="2">
    <location>
        <begin position="317"/>
        <end position="398"/>
    </location>
</feature>
<dbReference type="InterPro" id="IPR021136">
    <property type="entry name" value="Flagellar_hook_control-like_C"/>
</dbReference>
<evidence type="ECO:0000256" key="1">
    <source>
        <dbReference type="SAM" id="MobiDB-lite"/>
    </source>
</evidence>
<accession>D5X0G2</accession>
<dbReference type="KEGG" id="tin:Tint_1220"/>
<proteinExistence type="predicted"/>
<feature type="region of interest" description="Disordered" evidence="1">
    <location>
        <begin position="1"/>
        <end position="102"/>
    </location>
</feature>
<feature type="compositionally biased region" description="Low complexity" evidence="1">
    <location>
        <begin position="1"/>
        <end position="26"/>
    </location>
</feature>
<feature type="region of interest" description="Disordered" evidence="1">
    <location>
        <begin position="115"/>
        <end position="138"/>
    </location>
</feature>
<dbReference type="AlphaFoldDB" id="D5X0G2"/>
<dbReference type="PANTHER" id="PTHR37533:SF2">
    <property type="entry name" value="FLAGELLAR HOOK-LENGTH CONTROL PROTEIN"/>
    <property type="match status" value="1"/>
</dbReference>
<gene>
    <name evidence="3" type="ordered locus">Tint_1220</name>
</gene>
<dbReference type="HOGENOM" id="CLU_628417_0_0_4"/>
<feature type="compositionally biased region" description="Low complexity" evidence="1">
    <location>
        <begin position="399"/>
        <end position="411"/>
    </location>
</feature>
<dbReference type="Pfam" id="PF02120">
    <property type="entry name" value="Flg_hook"/>
    <property type="match status" value="1"/>
</dbReference>
<name>D5X0G2_THIK1</name>
<keyword evidence="3" id="KW-0966">Cell projection</keyword>
<dbReference type="STRING" id="75379.Tint_1220"/>
<dbReference type="InterPro" id="IPR052563">
    <property type="entry name" value="FliK"/>
</dbReference>
<feature type="compositionally biased region" description="Low complexity" evidence="1">
    <location>
        <begin position="79"/>
        <end position="102"/>
    </location>
</feature>
<feature type="region of interest" description="Disordered" evidence="1">
    <location>
        <begin position="180"/>
        <end position="215"/>
    </location>
</feature>
<dbReference type="eggNOG" id="COG3144">
    <property type="taxonomic scope" value="Bacteria"/>
</dbReference>
<protein>
    <submittedName>
        <fullName evidence="3">Flagellar hook-length control protein</fullName>
    </submittedName>
</protein>
<feature type="compositionally biased region" description="Low complexity" evidence="1">
    <location>
        <begin position="39"/>
        <end position="61"/>
    </location>
</feature>
<dbReference type="BioCyc" id="TINT75379:TINT_RS06100-MONOMER"/>
<dbReference type="EMBL" id="CP002021">
    <property type="protein sequence ID" value="ADG30608.1"/>
    <property type="molecule type" value="Genomic_DNA"/>
</dbReference>
<dbReference type="InterPro" id="IPR038610">
    <property type="entry name" value="FliK-like_C_sf"/>
</dbReference>
<keyword evidence="3" id="KW-0282">Flagellum</keyword>
<evidence type="ECO:0000313" key="3">
    <source>
        <dbReference type="EMBL" id="ADG30608.1"/>
    </source>
</evidence>
<feature type="region of interest" description="Disordered" evidence="1">
    <location>
        <begin position="391"/>
        <end position="411"/>
    </location>
</feature>
<evidence type="ECO:0000259" key="2">
    <source>
        <dbReference type="Pfam" id="PF02120"/>
    </source>
</evidence>
<reference evidence="3" key="1">
    <citation type="submission" date="2010-04" db="EMBL/GenBank/DDBJ databases">
        <title>Complete sequence of Thiomonas intermedia K12.</title>
        <authorList>
            <consortium name="US DOE Joint Genome Institute"/>
            <person name="Lucas S."/>
            <person name="Copeland A."/>
            <person name="Lapidus A."/>
            <person name="Cheng J.-F."/>
            <person name="Bruce D."/>
            <person name="Goodwin L."/>
            <person name="Pitluck S."/>
            <person name="Davenport K."/>
            <person name="Detter J.C."/>
            <person name="Han C."/>
            <person name="Tapia R."/>
            <person name="Land M."/>
            <person name="Hauser L."/>
            <person name="Kyrpides N."/>
            <person name="Ovchinnikova G."/>
            <person name="Kerfeld C.A."/>
            <person name="Cannon G.C."/>
            <person name="Heinhorst S."/>
            <person name="Woyke T."/>
        </authorList>
    </citation>
    <scope>NUCLEOTIDE SEQUENCE [LARGE SCALE GENOMIC DNA]</scope>
    <source>
        <strain evidence="3">K12</strain>
    </source>
</reference>